<organism evidence="1 2">
    <name type="scientific">Zarea fungicola</name>
    <dbReference type="NCBI Taxonomy" id="93591"/>
    <lineage>
        <taxon>Eukaryota</taxon>
        <taxon>Fungi</taxon>
        <taxon>Dikarya</taxon>
        <taxon>Ascomycota</taxon>
        <taxon>Pezizomycotina</taxon>
        <taxon>Sordariomycetes</taxon>
        <taxon>Hypocreomycetidae</taxon>
        <taxon>Hypocreales</taxon>
        <taxon>Cordycipitaceae</taxon>
        <taxon>Zarea</taxon>
    </lineage>
</organism>
<evidence type="ECO:0000313" key="1">
    <source>
        <dbReference type="EMBL" id="KAJ2963996.1"/>
    </source>
</evidence>
<dbReference type="Proteomes" id="UP001143910">
    <property type="component" value="Unassembled WGS sequence"/>
</dbReference>
<reference evidence="1" key="1">
    <citation type="submission" date="2022-08" db="EMBL/GenBank/DDBJ databases">
        <title>Genome Sequence of Lecanicillium fungicola.</title>
        <authorList>
            <person name="Buettner E."/>
        </authorList>
    </citation>
    <scope>NUCLEOTIDE SEQUENCE</scope>
    <source>
        <strain evidence="1">Babe33</strain>
    </source>
</reference>
<keyword evidence="2" id="KW-1185">Reference proteome</keyword>
<sequence>MDPPSAPDADNVEGSPAPQLPDIVQPTSVLTETEPRIVENQTLEDLPSPEELQTPDSDAYTLVLETPSERQPRFPSPIAEETKLYDEDGKSIEMIAPEEDDATVSNSPSPQRSIEEIPHEQDSDRTLAQPPSSPRPAHKKLKGFFGKRIKRVLRQQPENLADATELLKQLVNDEMAYDLPPPKPSQAASLEDQRGFYRQDAFISRRVHQLRHSPPGSSGSDGPILPPGLQITSEAEEAYLEKLRQRDREIYTPFRHARIPELRELGPPARVYNAGVSALEDENMRKVDRPVVERPPKRSFFGTVLNWAHSIVRGNVESHGVRLCSHCSRYLDRMNPPRARESRRTALASGIGHMAAAETSAERQRGDAEMRRLPTS</sequence>
<accession>A0ACC1MDR2</accession>
<gene>
    <name evidence="1" type="ORF">NQ176_g10828</name>
</gene>
<proteinExistence type="predicted"/>
<evidence type="ECO:0000313" key="2">
    <source>
        <dbReference type="Proteomes" id="UP001143910"/>
    </source>
</evidence>
<protein>
    <submittedName>
        <fullName evidence="1">Uncharacterized protein</fullName>
    </submittedName>
</protein>
<comment type="caution">
    <text evidence="1">The sequence shown here is derived from an EMBL/GenBank/DDBJ whole genome shotgun (WGS) entry which is preliminary data.</text>
</comment>
<dbReference type="EMBL" id="JANJQO010003179">
    <property type="protein sequence ID" value="KAJ2963996.1"/>
    <property type="molecule type" value="Genomic_DNA"/>
</dbReference>
<name>A0ACC1MDR2_9HYPO</name>